<sequence>MKKSFLVIGLVFIIVGLIFLYLHLTLSKSSYIKGVIPIKAEGNYTISISYSSFVFEYKDNTSEPLQVIPVNSQIINTTYSNGIYYVFGKGFYNSQLLLKNNYTQGVLVGFVLINDSPIYVVYSLSLVFFIISLVAGIIIASLSFLFKGSDTEED</sequence>
<feature type="transmembrane region" description="Helical" evidence="1">
    <location>
        <begin position="119"/>
        <end position="146"/>
    </location>
</feature>
<accession>A0A650CN57</accession>
<evidence type="ECO:0000256" key="1">
    <source>
        <dbReference type="SAM" id="Phobius"/>
    </source>
</evidence>
<proteinExistence type="predicted"/>
<dbReference type="KEGG" id="sazo:D1868_03395"/>
<dbReference type="EMBL" id="CP045483">
    <property type="protein sequence ID" value="QGR19115.1"/>
    <property type="molecule type" value="Genomic_DNA"/>
</dbReference>
<dbReference type="AlphaFoldDB" id="A0A650CN57"/>
<reference evidence="2 3" key="1">
    <citation type="submission" date="2019-10" db="EMBL/GenBank/DDBJ databases">
        <title>Genome Sequences from Six Type Strain Members of the Archaeal Family Sulfolobaceae: Acidianus ambivalens, Acidianus infernus, Metallosphaera prunae, Stygiolobus azoricus, Sulfolobus metallicus, and Sulfurisphaera ohwakuensis.</title>
        <authorList>
            <person name="Counts J.A."/>
            <person name="Kelly R.M."/>
        </authorList>
    </citation>
    <scope>NUCLEOTIDE SEQUENCE [LARGE SCALE GENOMIC DNA]</scope>
    <source>
        <strain evidence="2 3">FC6</strain>
    </source>
</reference>
<name>A0A650CN57_9CREN</name>
<keyword evidence="1" id="KW-0472">Membrane</keyword>
<feature type="transmembrane region" description="Helical" evidence="1">
    <location>
        <begin position="6"/>
        <end position="24"/>
    </location>
</feature>
<evidence type="ECO:0000313" key="3">
    <source>
        <dbReference type="Proteomes" id="UP000423396"/>
    </source>
</evidence>
<keyword evidence="1" id="KW-1133">Transmembrane helix</keyword>
<organism evidence="2 3">
    <name type="scientific">Stygiolobus azoricus</name>
    <dbReference type="NCBI Taxonomy" id="41675"/>
    <lineage>
        <taxon>Archaea</taxon>
        <taxon>Thermoproteota</taxon>
        <taxon>Thermoprotei</taxon>
        <taxon>Sulfolobales</taxon>
        <taxon>Sulfolobaceae</taxon>
        <taxon>Stygiolobus</taxon>
    </lineage>
</organism>
<keyword evidence="3" id="KW-1185">Reference proteome</keyword>
<keyword evidence="1" id="KW-0812">Transmembrane</keyword>
<dbReference type="OrthoDB" id="41870at2157"/>
<dbReference type="GeneID" id="42798084"/>
<dbReference type="RefSeq" id="WP_156005548.1">
    <property type="nucleotide sequence ID" value="NZ_CP045483.1"/>
</dbReference>
<dbReference type="Proteomes" id="UP000423396">
    <property type="component" value="Chromosome"/>
</dbReference>
<evidence type="ECO:0000313" key="2">
    <source>
        <dbReference type="EMBL" id="QGR19115.1"/>
    </source>
</evidence>
<protein>
    <submittedName>
        <fullName evidence="2">Uncharacterized protein</fullName>
    </submittedName>
</protein>
<gene>
    <name evidence="2" type="ORF">D1868_03395</name>
</gene>